<dbReference type="AlphaFoldDB" id="A0A0D2D3Q3"/>
<dbReference type="HOGENOM" id="CLU_2158407_0_0_1"/>
<keyword evidence="2" id="KW-1185">Reference proteome</keyword>
<dbReference type="Proteomes" id="UP000054342">
    <property type="component" value="Unassembled WGS sequence"/>
</dbReference>
<dbReference type="EMBL" id="KN847319">
    <property type="protein sequence ID" value="KIW56962.1"/>
    <property type="molecule type" value="Genomic_DNA"/>
</dbReference>
<evidence type="ECO:0000313" key="1">
    <source>
        <dbReference type="EMBL" id="KIW56962.1"/>
    </source>
</evidence>
<evidence type="ECO:0000313" key="2">
    <source>
        <dbReference type="Proteomes" id="UP000054342"/>
    </source>
</evidence>
<dbReference type="RefSeq" id="XP_013317546.1">
    <property type="nucleotide sequence ID" value="XM_013462092.1"/>
</dbReference>
<proteinExistence type="predicted"/>
<protein>
    <submittedName>
        <fullName evidence="1">Uncharacterized protein</fullName>
    </submittedName>
</protein>
<organism evidence="1 2">
    <name type="scientific">Exophiala xenobiotica</name>
    <dbReference type="NCBI Taxonomy" id="348802"/>
    <lineage>
        <taxon>Eukaryota</taxon>
        <taxon>Fungi</taxon>
        <taxon>Dikarya</taxon>
        <taxon>Ascomycota</taxon>
        <taxon>Pezizomycotina</taxon>
        <taxon>Eurotiomycetes</taxon>
        <taxon>Chaetothyriomycetidae</taxon>
        <taxon>Chaetothyriales</taxon>
        <taxon>Herpotrichiellaceae</taxon>
        <taxon>Exophiala</taxon>
    </lineage>
</organism>
<gene>
    <name evidence="1" type="ORF">PV05_05573</name>
</gene>
<sequence>MSSTASLASTSSWPTIVQKLDWPRGGVKFHYEDRYLSPEKLSLWLRKAFGPGNGKYVPTNILADVVRECRHGISDPLSLELQVSKPAEVAFLYRTTALIRLNIQFPTWTNG</sequence>
<dbReference type="OrthoDB" id="4540281at2759"/>
<accession>A0A0D2D3Q3</accession>
<name>A0A0D2D3Q3_9EURO</name>
<reference evidence="1 2" key="1">
    <citation type="submission" date="2015-01" db="EMBL/GenBank/DDBJ databases">
        <title>The Genome Sequence of Exophiala xenobiotica CBS118157.</title>
        <authorList>
            <consortium name="The Broad Institute Genomics Platform"/>
            <person name="Cuomo C."/>
            <person name="de Hoog S."/>
            <person name="Gorbushina A."/>
            <person name="Stielow B."/>
            <person name="Teixiera M."/>
            <person name="Abouelleil A."/>
            <person name="Chapman S.B."/>
            <person name="Priest M."/>
            <person name="Young S.K."/>
            <person name="Wortman J."/>
            <person name="Nusbaum C."/>
            <person name="Birren B."/>
        </authorList>
    </citation>
    <scope>NUCLEOTIDE SEQUENCE [LARGE SCALE GENOMIC DNA]</scope>
    <source>
        <strain evidence="1 2">CBS 118157</strain>
    </source>
</reference>
<dbReference type="GeneID" id="25327481"/>